<organism evidence="1 2">
    <name type="scientific">Trichinella spiralis</name>
    <name type="common">Trichina worm</name>
    <dbReference type="NCBI Taxonomy" id="6334"/>
    <lineage>
        <taxon>Eukaryota</taxon>
        <taxon>Metazoa</taxon>
        <taxon>Ecdysozoa</taxon>
        <taxon>Nematoda</taxon>
        <taxon>Enoplea</taxon>
        <taxon>Dorylaimia</taxon>
        <taxon>Trichinellida</taxon>
        <taxon>Trichinellidae</taxon>
        <taxon>Trichinella</taxon>
    </lineage>
</organism>
<gene>
    <name evidence="1" type="ORF">T01_14208</name>
</gene>
<sequence length="163" mass="18793">MDVLKREQIWIRLIPKMFVIGGHRKLFGEQKERERDKPTNIQQESLDNIIGKGKEWSICSERSAQLRSLSEQCCIIILFVRHFTVALYNYSALLFGSINALYHTLANAVDGAGGRNLFDHFLYKCFFLPLICRLITRFVLSLTANDNVDDEVALRNEMLPSIQ</sequence>
<evidence type="ECO:0000313" key="2">
    <source>
        <dbReference type="Proteomes" id="UP000054776"/>
    </source>
</evidence>
<dbReference type="EMBL" id="JYDH01000224">
    <property type="protein sequence ID" value="KRY27999.1"/>
    <property type="molecule type" value="Genomic_DNA"/>
</dbReference>
<dbReference type="InParanoid" id="A0A0V1AT81"/>
<dbReference type="Proteomes" id="UP000054776">
    <property type="component" value="Unassembled WGS sequence"/>
</dbReference>
<comment type="caution">
    <text evidence="1">The sequence shown here is derived from an EMBL/GenBank/DDBJ whole genome shotgun (WGS) entry which is preliminary data.</text>
</comment>
<protein>
    <submittedName>
        <fullName evidence="1">Uncharacterized protein</fullName>
    </submittedName>
</protein>
<accession>A0A0V1AT81</accession>
<evidence type="ECO:0000313" key="1">
    <source>
        <dbReference type="EMBL" id="KRY27999.1"/>
    </source>
</evidence>
<name>A0A0V1AT81_TRISP</name>
<reference evidence="1 2" key="1">
    <citation type="submission" date="2015-01" db="EMBL/GenBank/DDBJ databases">
        <title>Evolution of Trichinella species and genotypes.</title>
        <authorList>
            <person name="Korhonen P.K."/>
            <person name="Edoardo P."/>
            <person name="Giuseppe L.R."/>
            <person name="Gasser R.B."/>
        </authorList>
    </citation>
    <scope>NUCLEOTIDE SEQUENCE [LARGE SCALE GENOMIC DNA]</scope>
    <source>
        <strain evidence="1">ISS3</strain>
    </source>
</reference>
<dbReference type="AlphaFoldDB" id="A0A0V1AT81"/>
<keyword evidence="2" id="KW-1185">Reference proteome</keyword>
<proteinExistence type="predicted"/>